<comment type="caution">
    <text evidence="3">The sequence shown here is derived from an EMBL/GenBank/DDBJ whole genome shotgun (WGS) entry which is preliminary data.</text>
</comment>
<keyword evidence="4" id="KW-1185">Reference proteome</keyword>
<evidence type="ECO:0000313" key="4">
    <source>
        <dbReference type="Proteomes" id="UP001285441"/>
    </source>
</evidence>
<name>A0AAE0N710_9PEZI</name>
<dbReference type="Pfam" id="PF25545">
    <property type="entry name" value="DUF7924"/>
    <property type="match status" value="1"/>
</dbReference>
<evidence type="ECO:0000313" key="3">
    <source>
        <dbReference type="EMBL" id="KAK3372493.1"/>
    </source>
</evidence>
<feature type="region of interest" description="Disordered" evidence="1">
    <location>
        <begin position="1"/>
        <end position="50"/>
    </location>
</feature>
<dbReference type="AlphaFoldDB" id="A0AAE0N710"/>
<organism evidence="3 4">
    <name type="scientific">Podospora didyma</name>
    <dbReference type="NCBI Taxonomy" id="330526"/>
    <lineage>
        <taxon>Eukaryota</taxon>
        <taxon>Fungi</taxon>
        <taxon>Dikarya</taxon>
        <taxon>Ascomycota</taxon>
        <taxon>Pezizomycotina</taxon>
        <taxon>Sordariomycetes</taxon>
        <taxon>Sordariomycetidae</taxon>
        <taxon>Sordariales</taxon>
        <taxon>Podosporaceae</taxon>
        <taxon>Podospora</taxon>
    </lineage>
</organism>
<accession>A0AAE0N710</accession>
<reference evidence="3" key="1">
    <citation type="journal article" date="2023" name="Mol. Phylogenet. Evol.">
        <title>Genome-scale phylogeny and comparative genomics of the fungal order Sordariales.</title>
        <authorList>
            <person name="Hensen N."/>
            <person name="Bonometti L."/>
            <person name="Westerberg I."/>
            <person name="Brannstrom I.O."/>
            <person name="Guillou S."/>
            <person name="Cros-Aarteil S."/>
            <person name="Calhoun S."/>
            <person name="Haridas S."/>
            <person name="Kuo A."/>
            <person name="Mondo S."/>
            <person name="Pangilinan J."/>
            <person name="Riley R."/>
            <person name="LaButti K."/>
            <person name="Andreopoulos B."/>
            <person name="Lipzen A."/>
            <person name="Chen C."/>
            <person name="Yan M."/>
            <person name="Daum C."/>
            <person name="Ng V."/>
            <person name="Clum A."/>
            <person name="Steindorff A."/>
            <person name="Ohm R.A."/>
            <person name="Martin F."/>
            <person name="Silar P."/>
            <person name="Natvig D.O."/>
            <person name="Lalanne C."/>
            <person name="Gautier V."/>
            <person name="Ament-Velasquez S.L."/>
            <person name="Kruys A."/>
            <person name="Hutchinson M.I."/>
            <person name="Powell A.J."/>
            <person name="Barry K."/>
            <person name="Miller A.N."/>
            <person name="Grigoriev I.V."/>
            <person name="Debuchy R."/>
            <person name="Gladieux P."/>
            <person name="Hiltunen Thoren M."/>
            <person name="Johannesson H."/>
        </authorList>
    </citation>
    <scope>NUCLEOTIDE SEQUENCE</scope>
    <source>
        <strain evidence="3">CBS 232.78</strain>
    </source>
</reference>
<reference evidence="3" key="2">
    <citation type="submission" date="2023-06" db="EMBL/GenBank/DDBJ databases">
        <authorList>
            <consortium name="Lawrence Berkeley National Laboratory"/>
            <person name="Haridas S."/>
            <person name="Hensen N."/>
            <person name="Bonometti L."/>
            <person name="Westerberg I."/>
            <person name="Brannstrom I.O."/>
            <person name="Guillou S."/>
            <person name="Cros-Aarteil S."/>
            <person name="Calhoun S."/>
            <person name="Kuo A."/>
            <person name="Mondo S."/>
            <person name="Pangilinan J."/>
            <person name="Riley R."/>
            <person name="LaButti K."/>
            <person name="Andreopoulos B."/>
            <person name="Lipzen A."/>
            <person name="Chen C."/>
            <person name="Yanf M."/>
            <person name="Daum C."/>
            <person name="Ng V."/>
            <person name="Clum A."/>
            <person name="Steindorff A."/>
            <person name="Ohm R."/>
            <person name="Martin F."/>
            <person name="Silar P."/>
            <person name="Natvig D."/>
            <person name="Lalanne C."/>
            <person name="Gautier V."/>
            <person name="Ament-velasquez S.L."/>
            <person name="Kruys A."/>
            <person name="Hutchinson M.I."/>
            <person name="Powell A.J."/>
            <person name="Barry K."/>
            <person name="Miller A.N."/>
            <person name="Grigoriev I.V."/>
            <person name="Debuchy R."/>
            <person name="Gladieux P."/>
            <person name="Thoren M.H."/>
            <person name="Johannesson H."/>
        </authorList>
    </citation>
    <scope>NUCLEOTIDE SEQUENCE</scope>
    <source>
        <strain evidence="3">CBS 232.78</strain>
    </source>
</reference>
<dbReference type="InterPro" id="IPR057684">
    <property type="entry name" value="DUF7924"/>
</dbReference>
<feature type="compositionally biased region" description="Basic and acidic residues" evidence="1">
    <location>
        <begin position="37"/>
        <end position="48"/>
    </location>
</feature>
<evidence type="ECO:0000256" key="1">
    <source>
        <dbReference type="SAM" id="MobiDB-lite"/>
    </source>
</evidence>
<feature type="compositionally biased region" description="Polar residues" evidence="1">
    <location>
        <begin position="1"/>
        <end position="21"/>
    </location>
</feature>
<protein>
    <recommendedName>
        <fullName evidence="2">DUF7924 domain-containing protein</fullName>
    </recommendedName>
</protein>
<dbReference type="PANTHER" id="PTHR42470">
    <property type="entry name" value="VAST DOMAIN-CONTAINING PROTEIN"/>
    <property type="match status" value="1"/>
</dbReference>
<proteinExistence type="predicted"/>
<evidence type="ECO:0000259" key="2">
    <source>
        <dbReference type="Pfam" id="PF25545"/>
    </source>
</evidence>
<dbReference type="PANTHER" id="PTHR42470:SF2">
    <property type="match status" value="1"/>
</dbReference>
<sequence>MPSEDNQPGLSSSTNSESPSQRDPPAPSSKRYQPVKDALEVRPDEKRPQIFPVGNISLREPGTVPGSTAPTQADAVAFWTKEGCWPGQLILPSERMSTHTLDPIMECLLARRKPSFHPSISGDQKLRDDESAPYDARYHTLLGVKRSYMKKAPLDMAPDSQAICQALLEMPQPIPKINTGNESRAIHDISRLIVPSAEALATFGAKHLDILAENVNDSWSNCIPFTISRPQPSYSVGFRREAFTKEQLIKLEPFVGEFIYEDESFFMDTYYTYFPFLTCEVKCGDSALDIADRQNAHSRTLAVRAVVELFRVSKRKSEINRQILGFSISHDHRLVRIYGHYPVIEGSDTKYYRHPIREVSFAEMEGRDKWAAYRFTRNVYDE</sequence>
<feature type="domain" description="DUF7924" evidence="2">
    <location>
        <begin position="175"/>
        <end position="381"/>
    </location>
</feature>
<dbReference type="EMBL" id="JAULSW010000008">
    <property type="protein sequence ID" value="KAK3372493.1"/>
    <property type="molecule type" value="Genomic_DNA"/>
</dbReference>
<dbReference type="Proteomes" id="UP001285441">
    <property type="component" value="Unassembled WGS sequence"/>
</dbReference>
<gene>
    <name evidence="3" type="ORF">B0H63DRAFT_513889</name>
</gene>